<protein>
    <submittedName>
        <fullName evidence="1">Uncharacterized protein</fullName>
    </submittedName>
</protein>
<accession>X1URJ3</accession>
<dbReference type="EMBL" id="BARW01017585">
    <property type="protein sequence ID" value="GAJ02491.1"/>
    <property type="molecule type" value="Genomic_DNA"/>
</dbReference>
<reference evidence="1" key="1">
    <citation type="journal article" date="2014" name="Front. Microbiol.">
        <title>High frequency of phylogenetically diverse reductive dehalogenase-homologous genes in deep subseafloor sedimentary metagenomes.</title>
        <authorList>
            <person name="Kawai M."/>
            <person name="Futagami T."/>
            <person name="Toyoda A."/>
            <person name="Takaki Y."/>
            <person name="Nishi S."/>
            <person name="Hori S."/>
            <person name="Arai W."/>
            <person name="Tsubouchi T."/>
            <person name="Morono Y."/>
            <person name="Uchiyama I."/>
            <person name="Ito T."/>
            <person name="Fujiyama A."/>
            <person name="Inagaki F."/>
            <person name="Takami H."/>
        </authorList>
    </citation>
    <scope>NUCLEOTIDE SEQUENCE</scope>
    <source>
        <strain evidence="1">Expedition CK06-06</strain>
    </source>
</reference>
<sequence length="82" mass="9623">RNDPKFGPEEIIIPDSSEKFDVAKDMTDHFWFECSDCGDRAVVTKVWRQDSDRFAGIHFGLWCHKCGNAGKRKIYLYEIEEH</sequence>
<feature type="non-terminal residue" evidence="1">
    <location>
        <position position="1"/>
    </location>
</feature>
<name>X1URJ3_9ZZZZ</name>
<comment type="caution">
    <text evidence="1">The sequence shown here is derived from an EMBL/GenBank/DDBJ whole genome shotgun (WGS) entry which is preliminary data.</text>
</comment>
<organism evidence="1">
    <name type="scientific">marine sediment metagenome</name>
    <dbReference type="NCBI Taxonomy" id="412755"/>
    <lineage>
        <taxon>unclassified sequences</taxon>
        <taxon>metagenomes</taxon>
        <taxon>ecological metagenomes</taxon>
    </lineage>
</organism>
<evidence type="ECO:0000313" key="1">
    <source>
        <dbReference type="EMBL" id="GAJ02491.1"/>
    </source>
</evidence>
<dbReference type="AlphaFoldDB" id="X1URJ3"/>
<gene>
    <name evidence="1" type="ORF">S12H4_30333</name>
</gene>
<proteinExistence type="predicted"/>